<keyword evidence="9" id="KW-1185">Reference proteome</keyword>
<evidence type="ECO:0000256" key="5">
    <source>
        <dbReference type="ARBA" id="ARBA00023242"/>
    </source>
</evidence>
<gene>
    <name evidence="8" type="ORF">NLJ89_g2391</name>
</gene>
<keyword evidence="5" id="KW-0539">Nucleus</keyword>
<evidence type="ECO:0000259" key="7">
    <source>
        <dbReference type="PROSITE" id="PS50048"/>
    </source>
</evidence>
<dbReference type="InterPro" id="IPR001138">
    <property type="entry name" value="Zn2Cys6_DnaBD"/>
</dbReference>
<dbReference type="PANTHER" id="PTHR47338">
    <property type="entry name" value="ZN(II)2CYS6 TRANSCRIPTION FACTOR (EUROFUNG)-RELATED"/>
    <property type="match status" value="1"/>
</dbReference>
<comment type="subcellular location">
    <subcellularLocation>
        <location evidence="1">Nucleus</location>
    </subcellularLocation>
</comment>
<dbReference type="SMART" id="SM00066">
    <property type="entry name" value="GAL4"/>
    <property type="match status" value="1"/>
</dbReference>
<dbReference type="PROSITE" id="PS50048">
    <property type="entry name" value="ZN2_CY6_FUNGAL_2"/>
    <property type="match status" value="1"/>
</dbReference>
<dbReference type="AlphaFoldDB" id="A0A9W8KCB7"/>
<dbReference type="Pfam" id="PF00172">
    <property type="entry name" value="Zn_clus"/>
    <property type="match status" value="1"/>
</dbReference>
<reference evidence="8" key="1">
    <citation type="submission" date="2022-07" db="EMBL/GenBank/DDBJ databases">
        <title>Genome Sequence of Agrocybe chaxingu.</title>
        <authorList>
            <person name="Buettner E."/>
        </authorList>
    </citation>
    <scope>NUCLEOTIDE SEQUENCE</scope>
    <source>
        <strain evidence="8">MP-N11</strain>
    </source>
</reference>
<evidence type="ECO:0000313" key="9">
    <source>
        <dbReference type="Proteomes" id="UP001148786"/>
    </source>
</evidence>
<comment type="caution">
    <text evidence="8">The sequence shown here is derived from an EMBL/GenBank/DDBJ whole genome shotgun (WGS) entry which is preliminary data.</text>
</comment>
<feature type="region of interest" description="Disordered" evidence="6">
    <location>
        <begin position="109"/>
        <end position="131"/>
    </location>
</feature>
<dbReference type="InterPro" id="IPR050815">
    <property type="entry name" value="TF_fung"/>
</dbReference>
<dbReference type="EMBL" id="JANKHO010000146">
    <property type="protein sequence ID" value="KAJ3514423.1"/>
    <property type="molecule type" value="Genomic_DNA"/>
</dbReference>
<dbReference type="GO" id="GO:0000981">
    <property type="term" value="F:DNA-binding transcription factor activity, RNA polymerase II-specific"/>
    <property type="evidence" value="ECO:0007669"/>
    <property type="project" value="InterPro"/>
</dbReference>
<dbReference type="CDD" id="cd12148">
    <property type="entry name" value="fungal_TF_MHR"/>
    <property type="match status" value="1"/>
</dbReference>
<feature type="domain" description="Zn(2)-C6 fungal-type" evidence="7">
    <location>
        <begin position="22"/>
        <end position="54"/>
    </location>
</feature>
<evidence type="ECO:0000256" key="3">
    <source>
        <dbReference type="ARBA" id="ARBA00023015"/>
    </source>
</evidence>
<proteinExistence type="predicted"/>
<dbReference type="Proteomes" id="UP001148786">
    <property type="component" value="Unassembled WGS sequence"/>
</dbReference>
<dbReference type="GO" id="GO:0005634">
    <property type="term" value="C:nucleus"/>
    <property type="evidence" value="ECO:0007669"/>
    <property type="project" value="UniProtKB-SubCell"/>
</dbReference>
<accession>A0A9W8KCB7</accession>
<evidence type="ECO:0000256" key="6">
    <source>
        <dbReference type="SAM" id="MobiDB-lite"/>
    </source>
</evidence>
<dbReference type="OrthoDB" id="2309723at2759"/>
<evidence type="ECO:0000313" key="8">
    <source>
        <dbReference type="EMBL" id="KAJ3514423.1"/>
    </source>
</evidence>
<sequence length="587" mass="63457">MSSSSSSKRSEGSQGYLPRGGACVSCRRRKMKCDGQHPICGQCDRAGRAEDCEYMSGSDRSTVQILEDNISRLEARIQELQNPDSAAAAAVRLHQPYVGGPPPMVLGHGQGRGMQVPASSSSSQRSTVQDPPRNVAETLYVFAPRTQYHSLTMSPSSLLTVPVDSLATFMPCKHRHPARPAPALIFSVYLWAIRLSNDPAIQANEEAYLNRATQEASTALLGNHPHKVMHSIQAEVLLANYFFAQGRFLEGKYHLATAVSTTLSAGLHKIRSASTGTGSPVASVGSSNNQLPPARDAVEEGERIIAGWIVLTMDKVWAVALDYEPNFPHSTQAMGTKIDTPWPLEIEEFEQGVLPQHVRTSNTVHNFLGRVQTPDAGVSSRALVAKAAVLWERVTDFGKRYNLGAQMNPQSMQPALQEFTSLSNVLDAQTAAMPPATAASLHPTRLPSIERARRLIVAHAMLDVATIRLHAPFAADGRSESSQRKRVGAARSVLEGTLALRGRVAQAGHAAGWTDPIIGTTWIEAAQVLFDEVTSIRTLRASGARAGDEGPLLGYIQQAMTAMSDFAVNIPLLTFQVGRIQETFASF</sequence>
<dbReference type="PANTHER" id="PTHR47338:SF29">
    <property type="entry name" value="ZN(2)-C6 FUNGAL-TYPE DOMAIN-CONTAINING PROTEIN"/>
    <property type="match status" value="1"/>
</dbReference>
<dbReference type="GO" id="GO:0008270">
    <property type="term" value="F:zinc ion binding"/>
    <property type="evidence" value="ECO:0007669"/>
    <property type="project" value="InterPro"/>
</dbReference>
<keyword evidence="4" id="KW-0804">Transcription</keyword>
<dbReference type="InterPro" id="IPR036864">
    <property type="entry name" value="Zn2-C6_fun-type_DNA-bd_sf"/>
</dbReference>
<dbReference type="SUPFAM" id="SSF57701">
    <property type="entry name" value="Zn2/Cys6 DNA-binding domain"/>
    <property type="match status" value="1"/>
</dbReference>
<dbReference type="PROSITE" id="PS00463">
    <property type="entry name" value="ZN2_CY6_FUNGAL_1"/>
    <property type="match status" value="1"/>
</dbReference>
<name>A0A9W8KCB7_9AGAR</name>
<evidence type="ECO:0000256" key="2">
    <source>
        <dbReference type="ARBA" id="ARBA00022723"/>
    </source>
</evidence>
<keyword evidence="3" id="KW-0805">Transcription regulation</keyword>
<evidence type="ECO:0000256" key="4">
    <source>
        <dbReference type="ARBA" id="ARBA00023163"/>
    </source>
</evidence>
<protein>
    <recommendedName>
        <fullName evidence="7">Zn(2)-C6 fungal-type domain-containing protein</fullName>
    </recommendedName>
</protein>
<evidence type="ECO:0000256" key="1">
    <source>
        <dbReference type="ARBA" id="ARBA00004123"/>
    </source>
</evidence>
<dbReference type="CDD" id="cd00067">
    <property type="entry name" value="GAL4"/>
    <property type="match status" value="1"/>
</dbReference>
<organism evidence="8 9">
    <name type="scientific">Agrocybe chaxingu</name>
    <dbReference type="NCBI Taxonomy" id="84603"/>
    <lineage>
        <taxon>Eukaryota</taxon>
        <taxon>Fungi</taxon>
        <taxon>Dikarya</taxon>
        <taxon>Basidiomycota</taxon>
        <taxon>Agaricomycotina</taxon>
        <taxon>Agaricomycetes</taxon>
        <taxon>Agaricomycetidae</taxon>
        <taxon>Agaricales</taxon>
        <taxon>Agaricineae</taxon>
        <taxon>Strophariaceae</taxon>
        <taxon>Agrocybe</taxon>
    </lineage>
</organism>
<keyword evidence="2" id="KW-0479">Metal-binding</keyword>
<dbReference type="Gene3D" id="4.10.240.10">
    <property type="entry name" value="Zn(2)-C6 fungal-type DNA-binding domain"/>
    <property type="match status" value="1"/>
</dbReference>